<dbReference type="AlphaFoldDB" id="A0AAQ3NLM5"/>
<dbReference type="InterPro" id="IPR009091">
    <property type="entry name" value="RCC1/BLIP-II"/>
</dbReference>
<keyword evidence="3" id="KW-1185">Reference proteome</keyword>
<dbReference type="EMBL" id="CP144696">
    <property type="protein sequence ID" value="WVZ11106.1"/>
    <property type="molecule type" value="Genomic_DNA"/>
</dbReference>
<dbReference type="Proteomes" id="UP001374535">
    <property type="component" value="Chromosome 5"/>
</dbReference>
<name>A0AAQ3NLM5_VIGMU</name>
<proteinExistence type="predicted"/>
<evidence type="ECO:0000256" key="1">
    <source>
        <dbReference type="SAM" id="MobiDB-lite"/>
    </source>
</evidence>
<protein>
    <submittedName>
        <fullName evidence="2">Uncharacterized protein</fullName>
    </submittedName>
</protein>
<sequence>MDVQHHLTQCRRKWHALLSDYDRFKRTTTIGGKLSPNFDYQLFAAVEHVLRAREERGMADPESDTEAGNDALDTATMEIGSKREGERSKFRHRIQKPKSKSEGVAEQVMSGIETVRVVDVATLAKERELLEALKDIRKERSQFEKVPGLDGMKITDIATGAEHSVIVTGKITLPTALAGINISRVDGRVSADNPSSSTSNRQVGKKSKRAEDDNGTEWEEAPIADLREVNLEKVPGLDGMKITDIATGAEHSVIVTGKVYSFRS</sequence>
<feature type="compositionally biased region" description="Polar residues" evidence="1">
    <location>
        <begin position="192"/>
        <end position="202"/>
    </location>
</feature>
<feature type="region of interest" description="Disordered" evidence="1">
    <location>
        <begin position="187"/>
        <end position="221"/>
    </location>
</feature>
<feature type="region of interest" description="Disordered" evidence="1">
    <location>
        <begin position="54"/>
        <end position="89"/>
    </location>
</feature>
<reference evidence="2 3" key="1">
    <citation type="journal article" date="2023" name="Life. Sci Alliance">
        <title>Evolutionary insights into 3D genome organization and epigenetic landscape of Vigna mungo.</title>
        <authorList>
            <person name="Junaid A."/>
            <person name="Singh B."/>
            <person name="Bhatia S."/>
        </authorList>
    </citation>
    <scope>NUCLEOTIDE SEQUENCE [LARGE SCALE GENOMIC DNA]</scope>
    <source>
        <strain evidence="2">Urdbean</strain>
    </source>
</reference>
<dbReference type="SUPFAM" id="SSF50985">
    <property type="entry name" value="RCC1/BLIP-II"/>
    <property type="match status" value="1"/>
</dbReference>
<organism evidence="2 3">
    <name type="scientific">Vigna mungo</name>
    <name type="common">Black gram</name>
    <name type="synonym">Phaseolus mungo</name>
    <dbReference type="NCBI Taxonomy" id="3915"/>
    <lineage>
        <taxon>Eukaryota</taxon>
        <taxon>Viridiplantae</taxon>
        <taxon>Streptophyta</taxon>
        <taxon>Embryophyta</taxon>
        <taxon>Tracheophyta</taxon>
        <taxon>Spermatophyta</taxon>
        <taxon>Magnoliopsida</taxon>
        <taxon>eudicotyledons</taxon>
        <taxon>Gunneridae</taxon>
        <taxon>Pentapetalae</taxon>
        <taxon>rosids</taxon>
        <taxon>fabids</taxon>
        <taxon>Fabales</taxon>
        <taxon>Fabaceae</taxon>
        <taxon>Papilionoideae</taxon>
        <taxon>50 kb inversion clade</taxon>
        <taxon>NPAAA clade</taxon>
        <taxon>indigoferoid/millettioid clade</taxon>
        <taxon>Phaseoleae</taxon>
        <taxon>Vigna</taxon>
    </lineage>
</organism>
<gene>
    <name evidence="2" type="ORF">V8G54_015636</name>
</gene>
<evidence type="ECO:0000313" key="3">
    <source>
        <dbReference type="Proteomes" id="UP001374535"/>
    </source>
</evidence>
<accession>A0AAQ3NLM5</accession>
<evidence type="ECO:0000313" key="2">
    <source>
        <dbReference type="EMBL" id="WVZ11106.1"/>
    </source>
</evidence>
<dbReference type="Gene3D" id="2.130.10.30">
    <property type="entry name" value="Regulator of chromosome condensation 1/beta-lactamase-inhibitor protein II"/>
    <property type="match status" value="1"/>
</dbReference>